<feature type="domain" description="Tyrosine specific protein phosphatases" evidence="3">
    <location>
        <begin position="87"/>
        <end position="154"/>
    </location>
</feature>
<protein>
    <recommendedName>
        <fullName evidence="1">protein-tyrosine-phosphatase</fullName>
        <ecNumber evidence="1">3.1.3.48</ecNumber>
    </recommendedName>
</protein>
<dbReference type="InterPro" id="IPR016130">
    <property type="entry name" value="Tyr_Pase_AS"/>
</dbReference>
<name>A0A6B2L321_9EUKA</name>
<dbReference type="AlphaFoldDB" id="A0A6B2L321"/>
<evidence type="ECO:0000256" key="1">
    <source>
        <dbReference type="ARBA" id="ARBA00013064"/>
    </source>
</evidence>
<dbReference type="FunFam" id="3.90.190.10:FF:000157">
    <property type="entry name" value="Protein-tyrosine phosphatase"/>
    <property type="match status" value="1"/>
</dbReference>
<dbReference type="InterPro" id="IPR000340">
    <property type="entry name" value="Dual-sp_phosphatase_cat-dom"/>
</dbReference>
<dbReference type="Pfam" id="PF00782">
    <property type="entry name" value="DSPc"/>
    <property type="match status" value="1"/>
</dbReference>
<feature type="compositionally biased region" description="Basic residues" evidence="2">
    <location>
        <begin position="248"/>
        <end position="259"/>
    </location>
</feature>
<dbReference type="PROSITE" id="PS50206">
    <property type="entry name" value="RHODANESE_3"/>
    <property type="match status" value="1"/>
</dbReference>
<evidence type="ECO:0000256" key="2">
    <source>
        <dbReference type="SAM" id="MobiDB-lite"/>
    </source>
</evidence>
<dbReference type="SUPFAM" id="SSF52799">
    <property type="entry name" value="(Phosphotyrosine protein) phosphatases II"/>
    <property type="match status" value="1"/>
</dbReference>
<dbReference type="PANTHER" id="PTHR23339">
    <property type="entry name" value="TYROSINE SPECIFIC PROTEIN PHOSPHATASE AND DUAL SPECIFICITY PROTEIN PHOSPHATASE"/>
    <property type="match status" value="1"/>
</dbReference>
<organism evidence="5">
    <name type="scientific">Arcella intermedia</name>
    <dbReference type="NCBI Taxonomy" id="1963864"/>
    <lineage>
        <taxon>Eukaryota</taxon>
        <taxon>Amoebozoa</taxon>
        <taxon>Tubulinea</taxon>
        <taxon>Elardia</taxon>
        <taxon>Arcellinida</taxon>
        <taxon>Sphaerothecina</taxon>
        <taxon>Arcellidae</taxon>
        <taxon>Arcella</taxon>
    </lineage>
</organism>
<feature type="compositionally biased region" description="Basic and acidic residues" evidence="2">
    <location>
        <begin position="388"/>
        <end position="398"/>
    </location>
</feature>
<feature type="region of interest" description="Disordered" evidence="2">
    <location>
        <begin position="217"/>
        <end position="448"/>
    </location>
</feature>
<evidence type="ECO:0000313" key="5">
    <source>
        <dbReference type="EMBL" id="NDV31384.1"/>
    </source>
</evidence>
<dbReference type="InterPro" id="IPR029021">
    <property type="entry name" value="Prot-tyrosine_phosphatase-like"/>
</dbReference>
<proteinExistence type="predicted"/>
<feature type="compositionally biased region" description="Basic residues" evidence="2">
    <location>
        <begin position="285"/>
        <end position="295"/>
    </location>
</feature>
<feature type="domain" description="Rhodanese" evidence="4">
    <location>
        <begin position="100"/>
        <end position="172"/>
    </location>
</feature>
<dbReference type="EC" id="3.1.3.48" evidence="1"/>
<feature type="compositionally biased region" description="Polar residues" evidence="2">
    <location>
        <begin position="223"/>
        <end position="247"/>
    </location>
</feature>
<dbReference type="PROSITE" id="PS00383">
    <property type="entry name" value="TYR_PHOSPHATASE_1"/>
    <property type="match status" value="1"/>
</dbReference>
<dbReference type="InterPro" id="IPR001763">
    <property type="entry name" value="Rhodanese-like_dom"/>
</dbReference>
<dbReference type="Gene3D" id="3.90.190.10">
    <property type="entry name" value="Protein tyrosine phosphatase superfamily"/>
    <property type="match status" value="1"/>
</dbReference>
<dbReference type="PROSITE" id="PS50056">
    <property type="entry name" value="TYR_PHOSPHATASE_2"/>
    <property type="match status" value="1"/>
</dbReference>
<dbReference type="InterPro" id="IPR050561">
    <property type="entry name" value="PTP"/>
</dbReference>
<feature type="compositionally biased region" description="Basic and acidic residues" evidence="2">
    <location>
        <begin position="338"/>
        <end position="363"/>
    </location>
</feature>
<reference evidence="5" key="1">
    <citation type="journal article" date="2020" name="J. Eukaryot. Microbiol.">
        <title>De novo Sequencing, Assembly and Annotation of the Transcriptome for the Free-Living Testate Amoeba Arcella intermedia.</title>
        <authorList>
            <person name="Ribeiro G.M."/>
            <person name="Porfirio-Sousa A.L."/>
            <person name="Maurer-Alcala X.X."/>
            <person name="Katz L.A."/>
            <person name="Lahr D.J.G."/>
        </authorList>
    </citation>
    <scope>NUCLEOTIDE SEQUENCE</scope>
</reference>
<dbReference type="EMBL" id="GIBP01002415">
    <property type="protein sequence ID" value="NDV31384.1"/>
    <property type="molecule type" value="Transcribed_RNA"/>
</dbReference>
<sequence length="448" mass="49839">MSEVGKIGLCMAPGRTKKKKIHDWARDLNKDLDRIRNVYHCDVLVSLVRKTEMEEICIPNLFKEVVAREMDYIHFPIKDKWVPSSMEDLVLLVDRIINILRKGKTVVVHCNGGKGRSGTVLVATLVGLGRKVQQAIDVVRKTRSGTIRNPLQIAYVKRFKTAWKQHQEAQVGITPDSLAAQEESLPKINEEVSEAVSVQVNRKQTLKPEPQISIMVNSAPPVVSNTPTNASPESTPTLTPASSTNKSKISKNFHLRGSSKKPNVDMQKKKVDAEKQKREMEKQKRKDAKKTAALKKKVEKEEKKLANIKGKVDKLNADDEKSGVVVKEKGADPPGPEKLGEEDKLEERKPTLPKIEEDFKKEPAGNNTSQNPFEEEKEDPMPIPVLLIKEEPIEKDPLPKTAEPVNDENPTPEAAATNPITTTTTTTTPNTTPTEAPTEKPPNALTIQ</sequence>
<feature type="compositionally biased region" description="Basic and acidic residues" evidence="2">
    <location>
        <begin position="296"/>
        <end position="331"/>
    </location>
</feature>
<feature type="compositionally biased region" description="Basic and acidic residues" evidence="2">
    <location>
        <begin position="262"/>
        <end position="284"/>
    </location>
</feature>
<accession>A0A6B2L321</accession>
<feature type="compositionally biased region" description="Low complexity" evidence="2">
    <location>
        <begin position="408"/>
        <end position="436"/>
    </location>
</feature>
<dbReference type="InterPro" id="IPR000387">
    <property type="entry name" value="Tyr_Pase_dom"/>
</dbReference>
<evidence type="ECO:0000259" key="3">
    <source>
        <dbReference type="PROSITE" id="PS50056"/>
    </source>
</evidence>
<dbReference type="GO" id="GO:0004725">
    <property type="term" value="F:protein tyrosine phosphatase activity"/>
    <property type="evidence" value="ECO:0007669"/>
    <property type="project" value="UniProtKB-EC"/>
</dbReference>
<evidence type="ECO:0000259" key="4">
    <source>
        <dbReference type="PROSITE" id="PS50206"/>
    </source>
</evidence>